<dbReference type="InterPro" id="IPR036291">
    <property type="entry name" value="NAD(P)-bd_dom_sf"/>
</dbReference>
<dbReference type="AlphaFoldDB" id="A0A383AWU3"/>
<dbReference type="Pfam" id="PF01408">
    <property type="entry name" value="GFO_IDH_MocA"/>
    <property type="match status" value="1"/>
</dbReference>
<organism evidence="4">
    <name type="scientific">marine metagenome</name>
    <dbReference type="NCBI Taxonomy" id="408172"/>
    <lineage>
        <taxon>unclassified sequences</taxon>
        <taxon>metagenomes</taxon>
        <taxon>ecological metagenomes</taxon>
    </lineage>
</organism>
<dbReference type="InterPro" id="IPR000683">
    <property type="entry name" value="Gfo/Idh/MocA-like_OxRdtase_N"/>
</dbReference>
<name>A0A383AWU3_9ZZZZ</name>
<evidence type="ECO:0000256" key="1">
    <source>
        <dbReference type="ARBA" id="ARBA00010928"/>
    </source>
</evidence>
<accession>A0A383AWU3</accession>
<dbReference type="EMBL" id="UINC01195439">
    <property type="protein sequence ID" value="SVE12009.1"/>
    <property type="molecule type" value="Genomic_DNA"/>
</dbReference>
<evidence type="ECO:0000259" key="3">
    <source>
        <dbReference type="Pfam" id="PF01408"/>
    </source>
</evidence>
<dbReference type="PANTHER" id="PTHR22604">
    <property type="entry name" value="OXIDOREDUCTASES"/>
    <property type="match status" value="1"/>
</dbReference>
<keyword evidence="2" id="KW-0560">Oxidoreductase</keyword>
<sequence>MENKDFNWGVIGTGGIAKAFTADIKQLKNHRVSAVLSRSIHTAESFSSHAPTCNGFDSMDAFLKESMVDAVYVATPNPFHCSQTIEALNSGIPVLCEKPFSMDRKEADLMVKTSETNRVALLEGMWTRYLPHISKIRNLISEGTIGHIESVSA</sequence>
<dbReference type="GO" id="GO:0016491">
    <property type="term" value="F:oxidoreductase activity"/>
    <property type="evidence" value="ECO:0007669"/>
    <property type="project" value="UniProtKB-KW"/>
</dbReference>
<dbReference type="InterPro" id="IPR050984">
    <property type="entry name" value="Gfo/Idh/MocA_domain"/>
</dbReference>
<comment type="similarity">
    <text evidence="1">Belongs to the Gfo/Idh/MocA family.</text>
</comment>
<proteinExistence type="inferred from homology"/>
<evidence type="ECO:0000256" key="2">
    <source>
        <dbReference type="ARBA" id="ARBA00023002"/>
    </source>
</evidence>
<dbReference type="SUPFAM" id="SSF51735">
    <property type="entry name" value="NAD(P)-binding Rossmann-fold domains"/>
    <property type="match status" value="1"/>
</dbReference>
<evidence type="ECO:0000313" key="4">
    <source>
        <dbReference type="EMBL" id="SVE12009.1"/>
    </source>
</evidence>
<reference evidence="4" key="1">
    <citation type="submission" date="2018-05" db="EMBL/GenBank/DDBJ databases">
        <authorList>
            <person name="Lanie J.A."/>
            <person name="Ng W.-L."/>
            <person name="Kazmierczak K.M."/>
            <person name="Andrzejewski T.M."/>
            <person name="Davidsen T.M."/>
            <person name="Wayne K.J."/>
            <person name="Tettelin H."/>
            <person name="Glass J.I."/>
            <person name="Rusch D."/>
            <person name="Podicherti R."/>
            <person name="Tsui H.-C.T."/>
            <person name="Winkler M.E."/>
        </authorList>
    </citation>
    <scope>NUCLEOTIDE SEQUENCE</scope>
</reference>
<feature type="domain" description="Gfo/Idh/MocA-like oxidoreductase N-terminal" evidence="3">
    <location>
        <begin position="6"/>
        <end position="122"/>
    </location>
</feature>
<dbReference type="Gene3D" id="3.40.50.720">
    <property type="entry name" value="NAD(P)-binding Rossmann-like Domain"/>
    <property type="match status" value="1"/>
</dbReference>
<feature type="non-terminal residue" evidence="4">
    <location>
        <position position="153"/>
    </location>
</feature>
<protein>
    <recommendedName>
        <fullName evidence="3">Gfo/Idh/MocA-like oxidoreductase N-terminal domain-containing protein</fullName>
    </recommendedName>
</protein>
<gene>
    <name evidence="4" type="ORF">METZ01_LOCUS464863</name>
</gene>
<dbReference type="GO" id="GO:0000166">
    <property type="term" value="F:nucleotide binding"/>
    <property type="evidence" value="ECO:0007669"/>
    <property type="project" value="InterPro"/>
</dbReference>
<dbReference type="PANTHER" id="PTHR22604:SF105">
    <property type="entry name" value="TRANS-1,2-DIHYDROBENZENE-1,2-DIOL DEHYDROGENASE"/>
    <property type="match status" value="1"/>
</dbReference>